<dbReference type="InterPro" id="IPR029052">
    <property type="entry name" value="Metallo-depent_PP-like"/>
</dbReference>
<name>A0A1F6G5B4_9PROT</name>
<comment type="caution">
    <text evidence="2">The sequence shown here is derived from an EMBL/GenBank/DDBJ whole genome shotgun (WGS) entry which is preliminary data.</text>
</comment>
<proteinExistence type="predicted"/>
<dbReference type="InterPro" id="IPR004843">
    <property type="entry name" value="Calcineurin-like_PHP"/>
</dbReference>
<accession>A0A1F6G5B4</accession>
<evidence type="ECO:0000259" key="1">
    <source>
        <dbReference type="Pfam" id="PF00149"/>
    </source>
</evidence>
<dbReference type="PANTHER" id="PTHR31302:SF22">
    <property type="entry name" value="PHOSPHOESTERASE"/>
    <property type="match status" value="1"/>
</dbReference>
<dbReference type="AlphaFoldDB" id="A0A1F6G5B4"/>
<dbReference type="GO" id="GO:0016787">
    <property type="term" value="F:hydrolase activity"/>
    <property type="evidence" value="ECO:0007669"/>
    <property type="project" value="InterPro"/>
</dbReference>
<dbReference type="Proteomes" id="UP000178449">
    <property type="component" value="Unassembled WGS sequence"/>
</dbReference>
<dbReference type="Gene3D" id="3.60.21.10">
    <property type="match status" value="1"/>
</dbReference>
<dbReference type="STRING" id="1817772.A2527_13750"/>
<sequence length="235" mass="26791">MKLFAISDTHFWHKPERNMNQFGEIWIDHESKIKRNWREAVGTDDLVMMGGDISWASRTEEAMVHLRQLCSLPGIAKVMVKGNHDHWWKKTDKLQPLLPQNLTALSGSAVKIKGEVICGTRGWLSPNDPCSDTLDKKTFEKEMGLLEQALIQAVTLGPSLLGIHLLLHFPPFTTTGANTPFWEVIKRYPVATCTYGHFHMRHEWEKIPKGEVDGVWCSLTSSDFINHRPLLISPR</sequence>
<evidence type="ECO:0000313" key="2">
    <source>
        <dbReference type="EMBL" id="OGG93301.1"/>
    </source>
</evidence>
<dbReference type="SUPFAM" id="SSF56300">
    <property type="entry name" value="Metallo-dependent phosphatases"/>
    <property type="match status" value="1"/>
</dbReference>
<feature type="domain" description="Calcineurin-like phosphoesterase" evidence="1">
    <location>
        <begin position="1"/>
        <end position="199"/>
    </location>
</feature>
<reference evidence="2 3" key="1">
    <citation type="journal article" date="2016" name="Nat. Commun.">
        <title>Thousands of microbial genomes shed light on interconnected biogeochemical processes in an aquifer system.</title>
        <authorList>
            <person name="Anantharaman K."/>
            <person name="Brown C.T."/>
            <person name="Hug L.A."/>
            <person name="Sharon I."/>
            <person name="Castelle C.J."/>
            <person name="Probst A.J."/>
            <person name="Thomas B.C."/>
            <person name="Singh A."/>
            <person name="Wilkins M.J."/>
            <person name="Karaoz U."/>
            <person name="Brodie E.L."/>
            <person name="Williams K.H."/>
            <person name="Hubbard S.S."/>
            <person name="Banfield J.F."/>
        </authorList>
    </citation>
    <scope>NUCLEOTIDE SEQUENCE [LARGE SCALE GENOMIC DNA]</scope>
</reference>
<gene>
    <name evidence="2" type="ORF">A2527_13750</name>
</gene>
<dbReference type="InterPro" id="IPR051158">
    <property type="entry name" value="Metallophosphoesterase_sf"/>
</dbReference>
<organism evidence="2 3">
    <name type="scientific">Candidatus Lambdaproteobacteria bacterium RIFOXYD2_FULL_50_16</name>
    <dbReference type="NCBI Taxonomy" id="1817772"/>
    <lineage>
        <taxon>Bacteria</taxon>
        <taxon>Pseudomonadati</taxon>
        <taxon>Pseudomonadota</taxon>
        <taxon>Candidatus Lambdaproteobacteria</taxon>
    </lineage>
</organism>
<dbReference type="EMBL" id="MFNE01000052">
    <property type="protein sequence ID" value="OGG93301.1"/>
    <property type="molecule type" value="Genomic_DNA"/>
</dbReference>
<evidence type="ECO:0000313" key="3">
    <source>
        <dbReference type="Proteomes" id="UP000178449"/>
    </source>
</evidence>
<dbReference type="Pfam" id="PF00149">
    <property type="entry name" value="Metallophos"/>
    <property type="match status" value="1"/>
</dbReference>
<protein>
    <recommendedName>
        <fullName evidence="1">Calcineurin-like phosphoesterase domain-containing protein</fullName>
    </recommendedName>
</protein>
<dbReference type="PANTHER" id="PTHR31302">
    <property type="entry name" value="TRANSMEMBRANE PROTEIN WITH METALLOPHOSPHOESTERASE DOMAIN-RELATED"/>
    <property type="match status" value="1"/>
</dbReference>